<name>A0A1F7SDK1_9BACT</name>
<evidence type="ECO:0000313" key="11">
    <source>
        <dbReference type="Proteomes" id="UP000178082"/>
    </source>
</evidence>
<evidence type="ECO:0000259" key="9">
    <source>
        <dbReference type="Pfam" id="PF03104"/>
    </source>
</evidence>
<keyword evidence="3" id="KW-0808">Transferase</keyword>
<dbReference type="Proteomes" id="UP000178082">
    <property type="component" value="Unassembled WGS sequence"/>
</dbReference>
<dbReference type="Gene3D" id="3.30.420.10">
    <property type="entry name" value="Ribonuclease H-like superfamily/Ribonuclease H"/>
    <property type="match status" value="1"/>
</dbReference>
<dbReference type="SUPFAM" id="SSF56672">
    <property type="entry name" value="DNA/RNA polymerases"/>
    <property type="match status" value="1"/>
</dbReference>
<organism evidence="10 11">
    <name type="scientific">Candidatus Schekmanbacteria bacterium RIFCSPLOWO2_12_FULL_38_15</name>
    <dbReference type="NCBI Taxonomy" id="1817883"/>
    <lineage>
        <taxon>Bacteria</taxon>
        <taxon>Candidatus Schekmaniibacteriota</taxon>
    </lineage>
</organism>
<dbReference type="InterPro" id="IPR050240">
    <property type="entry name" value="DNA_pol_type-B"/>
</dbReference>
<dbReference type="GO" id="GO:0003887">
    <property type="term" value="F:DNA-directed DNA polymerase activity"/>
    <property type="evidence" value="ECO:0007669"/>
    <property type="project" value="UniProtKB-KW"/>
</dbReference>
<feature type="domain" description="DNA-directed DNA polymerase family B exonuclease" evidence="9">
    <location>
        <begin position="140"/>
        <end position="293"/>
    </location>
</feature>
<dbReference type="GO" id="GO:0000166">
    <property type="term" value="F:nucleotide binding"/>
    <property type="evidence" value="ECO:0007669"/>
    <property type="project" value="InterPro"/>
</dbReference>
<evidence type="ECO:0000256" key="2">
    <source>
        <dbReference type="ARBA" id="ARBA00012417"/>
    </source>
</evidence>
<evidence type="ECO:0000313" key="10">
    <source>
        <dbReference type="EMBL" id="OGL51314.1"/>
    </source>
</evidence>
<dbReference type="InterPro" id="IPR012337">
    <property type="entry name" value="RNaseH-like_sf"/>
</dbReference>
<evidence type="ECO:0000259" key="8">
    <source>
        <dbReference type="Pfam" id="PF00136"/>
    </source>
</evidence>
<dbReference type="STRING" id="1817883.A3G31_03515"/>
<dbReference type="InterPro" id="IPR042087">
    <property type="entry name" value="DNA_pol_B_thumb"/>
</dbReference>
<proteinExistence type="inferred from homology"/>
<dbReference type="InterPro" id="IPR006172">
    <property type="entry name" value="DNA-dir_DNA_pol_B"/>
</dbReference>
<accession>A0A1F7SDK1</accession>
<dbReference type="Gene3D" id="1.10.132.60">
    <property type="entry name" value="DNA polymerase family B, C-terminal domain"/>
    <property type="match status" value="1"/>
</dbReference>
<keyword evidence="5" id="KW-0239">DNA-directed DNA polymerase</keyword>
<dbReference type="Pfam" id="PF03104">
    <property type="entry name" value="DNA_pol_B_exo1"/>
    <property type="match status" value="1"/>
</dbReference>
<evidence type="ECO:0000256" key="1">
    <source>
        <dbReference type="ARBA" id="ARBA00005755"/>
    </source>
</evidence>
<keyword evidence="4" id="KW-0548">Nucleotidyltransferase</keyword>
<keyword evidence="6" id="KW-0238">DNA-binding</keyword>
<dbReference type="PRINTS" id="PR00106">
    <property type="entry name" value="DNAPOLB"/>
</dbReference>
<evidence type="ECO:0000256" key="6">
    <source>
        <dbReference type="ARBA" id="ARBA00023125"/>
    </source>
</evidence>
<feature type="domain" description="DNA-directed DNA polymerase family B multifunctional" evidence="8">
    <location>
        <begin position="440"/>
        <end position="728"/>
    </location>
</feature>
<dbReference type="InterPro" id="IPR006133">
    <property type="entry name" value="DNA-dir_DNA_pol_B_exonuc"/>
</dbReference>
<dbReference type="Gene3D" id="3.90.1600.10">
    <property type="entry name" value="Palm domain of DNA polymerase"/>
    <property type="match status" value="1"/>
</dbReference>
<comment type="catalytic activity">
    <reaction evidence="7">
        <text>DNA(n) + a 2'-deoxyribonucleoside 5'-triphosphate = DNA(n+1) + diphosphate</text>
        <dbReference type="Rhea" id="RHEA:22508"/>
        <dbReference type="Rhea" id="RHEA-COMP:17339"/>
        <dbReference type="Rhea" id="RHEA-COMP:17340"/>
        <dbReference type="ChEBI" id="CHEBI:33019"/>
        <dbReference type="ChEBI" id="CHEBI:61560"/>
        <dbReference type="ChEBI" id="CHEBI:173112"/>
        <dbReference type="EC" id="2.7.7.7"/>
    </reaction>
</comment>
<dbReference type="PANTHER" id="PTHR10322">
    <property type="entry name" value="DNA POLYMERASE CATALYTIC SUBUNIT"/>
    <property type="match status" value="1"/>
</dbReference>
<dbReference type="InterPro" id="IPR006134">
    <property type="entry name" value="DNA-dir_DNA_pol_B_multi_dom"/>
</dbReference>
<dbReference type="InterPro" id="IPR043502">
    <property type="entry name" value="DNA/RNA_pol_sf"/>
</dbReference>
<evidence type="ECO:0000256" key="7">
    <source>
        <dbReference type="ARBA" id="ARBA00049244"/>
    </source>
</evidence>
<dbReference type="EC" id="2.7.7.7" evidence="2"/>
<dbReference type="InterPro" id="IPR023211">
    <property type="entry name" value="DNA_pol_palm_dom_sf"/>
</dbReference>
<dbReference type="SUPFAM" id="SSF53098">
    <property type="entry name" value="Ribonuclease H-like"/>
    <property type="match status" value="1"/>
</dbReference>
<evidence type="ECO:0000256" key="4">
    <source>
        <dbReference type="ARBA" id="ARBA00022695"/>
    </source>
</evidence>
<comment type="similarity">
    <text evidence="1">Belongs to the DNA polymerase type-B family.</text>
</comment>
<sequence length="740" mass="86719">MSIKSLSIHENEVLFGSDNTPGIVAVEQKDDSRVEIFRRIKGELVREAEEFRPFIWIERFEFLKKFKEPFEITEIKGKNFFKYVAGFQSWSSANNAKKFLAKETGENPSSPRAPYFFLNDPVHQYLLWTGKTFFKSLSFDELKRLQLDIETYCEEGFEFSNPHREKDRIISIGLSDNSGWKKLLFGREMPEKEMIEELGKIILERDPDIIEGHNIFRFDLEYIKVRAQINKVKLNWGRDGSEPKSHASRLNIAERTIDYPKWEIYGRHIVDTWILVQYYDIANRDLDGYGLKEVARHFNLARKDRVYIEGKKIAYCYDHEPELLKEYNFDDVAETKGLAEMLSGSYFIQAQVFPYSFQNVIIRGNATKINSLFLREYLRMRHSVPQLPSEARQIEGGYTDIFKEGVIERVIHCDVQSLYPSIMLRFDLKPSNDELDIFLPLLQDIREFRIKAKDAMKAAKSEKEKNYLDALQGTFKILINSFYGYLATSFSNFSDYAMASEITARGREIIKSMIDWLAKNNCEVIEIDTDGIYFVPPENIKSVEDEENLIERLSESLPSGIDAEYDGRYKAMLSYKMKNYALLDYDERVVIKGSGLKSRGLEKFQREFLQEMIRLLLNKRGKEIEQLYKNYLEKIEKHGFPVTMLCKTATLSELPESYQKKVNEKKRNQSAIYELALASGRKYQPGDQISYYVFGKGKKVKVFENSKLILEWDKGKPDENVEYYQEKLKELYEKFRGFIN</sequence>
<protein>
    <recommendedName>
        <fullName evidence="2">DNA-directed DNA polymerase</fullName>
        <ecNumber evidence="2">2.7.7.7</ecNumber>
    </recommendedName>
</protein>
<gene>
    <name evidence="10" type="ORF">A3G31_03515</name>
</gene>
<dbReference type="PANTHER" id="PTHR10322:SF23">
    <property type="entry name" value="DNA POLYMERASE DELTA CATALYTIC SUBUNIT"/>
    <property type="match status" value="1"/>
</dbReference>
<evidence type="ECO:0000256" key="5">
    <source>
        <dbReference type="ARBA" id="ARBA00022932"/>
    </source>
</evidence>
<dbReference type="AlphaFoldDB" id="A0A1F7SDK1"/>
<evidence type="ECO:0000256" key="3">
    <source>
        <dbReference type="ARBA" id="ARBA00022679"/>
    </source>
</evidence>
<dbReference type="EMBL" id="MGDI01000044">
    <property type="protein sequence ID" value="OGL51314.1"/>
    <property type="molecule type" value="Genomic_DNA"/>
</dbReference>
<reference evidence="10 11" key="1">
    <citation type="journal article" date="2016" name="Nat. Commun.">
        <title>Thousands of microbial genomes shed light on interconnected biogeochemical processes in an aquifer system.</title>
        <authorList>
            <person name="Anantharaman K."/>
            <person name="Brown C.T."/>
            <person name="Hug L.A."/>
            <person name="Sharon I."/>
            <person name="Castelle C.J."/>
            <person name="Probst A.J."/>
            <person name="Thomas B.C."/>
            <person name="Singh A."/>
            <person name="Wilkins M.J."/>
            <person name="Karaoz U."/>
            <person name="Brodie E.L."/>
            <person name="Williams K.H."/>
            <person name="Hubbard S.S."/>
            <person name="Banfield J.F."/>
        </authorList>
    </citation>
    <scope>NUCLEOTIDE SEQUENCE [LARGE SCALE GENOMIC DNA]</scope>
</reference>
<dbReference type="CDD" id="cd05785">
    <property type="entry name" value="DNA_polB_like2_exo"/>
    <property type="match status" value="1"/>
</dbReference>
<dbReference type="GO" id="GO:0003677">
    <property type="term" value="F:DNA binding"/>
    <property type="evidence" value="ECO:0007669"/>
    <property type="project" value="UniProtKB-KW"/>
</dbReference>
<dbReference type="InterPro" id="IPR036397">
    <property type="entry name" value="RNaseH_sf"/>
</dbReference>
<comment type="caution">
    <text evidence="10">The sequence shown here is derived from an EMBL/GenBank/DDBJ whole genome shotgun (WGS) entry which is preliminary data.</text>
</comment>
<dbReference type="Pfam" id="PF00136">
    <property type="entry name" value="DNA_pol_B"/>
    <property type="match status" value="1"/>
</dbReference>
<dbReference type="SMART" id="SM00486">
    <property type="entry name" value="POLBc"/>
    <property type="match status" value="1"/>
</dbReference>